<accession>A0ABW7Q2W8</accession>
<evidence type="ECO:0000256" key="5">
    <source>
        <dbReference type="ARBA" id="ARBA00011882"/>
    </source>
</evidence>
<dbReference type="CDD" id="cd04208">
    <property type="entry name" value="CuRO_2_CuNIR"/>
    <property type="match status" value="1"/>
</dbReference>
<evidence type="ECO:0000256" key="8">
    <source>
        <dbReference type="ARBA" id="ARBA00022737"/>
    </source>
</evidence>
<dbReference type="Pfam" id="PF07732">
    <property type="entry name" value="Cu-oxidase_3"/>
    <property type="match status" value="1"/>
</dbReference>
<keyword evidence="16" id="KW-1185">Reference proteome</keyword>
<dbReference type="CDD" id="cd11020">
    <property type="entry name" value="CuRO_1_CuNIR"/>
    <property type="match status" value="1"/>
</dbReference>
<feature type="transmembrane region" description="Helical" evidence="12">
    <location>
        <begin position="140"/>
        <end position="163"/>
    </location>
</feature>
<keyword evidence="7" id="KW-0479">Metal-binding</keyword>
<dbReference type="RefSeq" id="WP_396639114.1">
    <property type="nucleotide sequence ID" value="NZ_JBIQWL010000001.1"/>
</dbReference>
<evidence type="ECO:0000256" key="4">
    <source>
        <dbReference type="ARBA" id="ARBA00011233"/>
    </source>
</evidence>
<dbReference type="InterPro" id="IPR008972">
    <property type="entry name" value="Cupredoxin"/>
</dbReference>
<feature type="transmembrane region" description="Helical" evidence="12">
    <location>
        <begin position="353"/>
        <end position="371"/>
    </location>
</feature>
<keyword evidence="10" id="KW-0186">Copper</keyword>
<keyword evidence="12" id="KW-0472">Membrane</keyword>
<dbReference type="EC" id="1.7.2.1" evidence="5"/>
<comment type="caution">
    <text evidence="15">The sequence shown here is derived from an EMBL/GenBank/DDBJ whole genome shotgun (WGS) entry which is preliminary data.</text>
</comment>
<evidence type="ECO:0000256" key="12">
    <source>
        <dbReference type="SAM" id="Phobius"/>
    </source>
</evidence>
<dbReference type="SUPFAM" id="SSF49503">
    <property type="entry name" value="Cupredoxins"/>
    <property type="match status" value="3"/>
</dbReference>
<feature type="transmembrane region" description="Helical" evidence="12">
    <location>
        <begin position="269"/>
        <end position="295"/>
    </location>
</feature>
<feature type="transmembrane region" description="Helical" evidence="12">
    <location>
        <begin position="377"/>
        <end position="399"/>
    </location>
</feature>
<evidence type="ECO:0000256" key="2">
    <source>
        <dbReference type="ARBA" id="ARBA00001973"/>
    </source>
</evidence>
<evidence type="ECO:0000256" key="7">
    <source>
        <dbReference type="ARBA" id="ARBA00022723"/>
    </source>
</evidence>
<keyword evidence="9" id="KW-0560">Oxidoreductase</keyword>
<evidence type="ECO:0000256" key="11">
    <source>
        <dbReference type="ARBA" id="ARBA00049340"/>
    </source>
</evidence>
<evidence type="ECO:0000256" key="6">
    <source>
        <dbReference type="ARBA" id="ARBA00017290"/>
    </source>
</evidence>
<reference evidence="15 16" key="1">
    <citation type="submission" date="2024-09" db="EMBL/GenBank/DDBJ databases">
        <authorList>
            <person name="Pan X."/>
        </authorList>
    </citation>
    <scope>NUCLEOTIDE SEQUENCE [LARGE SCALE GENOMIC DNA]</scope>
    <source>
        <strain evidence="15 16">B2969</strain>
    </source>
</reference>
<name>A0ABW7Q2W8_9MICO</name>
<dbReference type="CDD" id="cd00920">
    <property type="entry name" value="Cupredoxin"/>
    <property type="match status" value="1"/>
</dbReference>
<comment type="catalytic activity">
    <reaction evidence="11">
        <text>nitric oxide + Fe(III)-[cytochrome c] + H2O = Fe(II)-[cytochrome c] + nitrite + 2 H(+)</text>
        <dbReference type="Rhea" id="RHEA:15233"/>
        <dbReference type="Rhea" id="RHEA-COMP:10350"/>
        <dbReference type="Rhea" id="RHEA-COMP:14399"/>
        <dbReference type="ChEBI" id="CHEBI:15377"/>
        <dbReference type="ChEBI" id="CHEBI:15378"/>
        <dbReference type="ChEBI" id="CHEBI:16301"/>
        <dbReference type="ChEBI" id="CHEBI:16480"/>
        <dbReference type="ChEBI" id="CHEBI:29033"/>
        <dbReference type="ChEBI" id="CHEBI:29034"/>
        <dbReference type="EC" id="1.7.2.1"/>
    </reaction>
</comment>
<feature type="transmembrane region" description="Helical" evidence="12">
    <location>
        <begin position="237"/>
        <end position="257"/>
    </location>
</feature>
<comment type="similarity">
    <text evidence="3">Belongs to the multicopper oxidase family.</text>
</comment>
<dbReference type="PANTHER" id="PTHR11709:SF394">
    <property type="entry name" value="FI03373P-RELATED"/>
    <property type="match status" value="1"/>
</dbReference>
<organism evidence="15 16">
    <name type="scientific">Microbacterium alkaliflavum</name>
    <dbReference type="NCBI Taxonomy" id="3248839"/>
    <lineage>
        <taxon>Bacteria</taxon>
        <taxon>Bacillati</taxon>
        <taxon>Actinomycetota</taxon>
        <taxon>Actinomycetes</taxon>
        <taxon>Micrococcales</taxon>
        <taxon>Microbacteriaceae</taxon>
        <taxon>Microbacterium</taxon>
    </lineage>
</organism>
<keyword evidence="12" id="KW-1133">Transmembrane helix</keyword>
<dbReference type="EMBL" id="JBIQWL010000001">
    <property type="protein sequence ID" value="MFH8249169.1"/>
    <property type="molecule type" value="Genomic_DNA"/>
</dbReference>
<evidence type="ECO:0000256" key="10">
    <source>
        <dbReference type="ARBA" id="ARBA00023008"/>
    </source>
</evidence>
<dbReference type="Proteomes" id="UP001610861">
    <property type="component" value="Unassembled WGS sequence"/>
</dbReference>
<comment type="subunit">
    <text evidence="4">Homotrimer.</text>
</comment>
<evidence type="ECO:0000256" key="1">
    <source>
        <dbReference type="ARBA" id="ARBA00001960"/>
    </source>
</evidence>
<evidence type="ECO:0000256" key="9">
    <source>
        <dbReference type="ARBA" id="ARBA00023002"/>
    </source>
</evidence>
<feature type="transmembrane region" description="Helical" evidence="12">
    <location>
        <begin position="44"/>
        <end position="64"/>
    </location>
</feature>
<feature type="transmembrane region" description="Helical" evidence="12">
    <location>
        <begin position="16"/>
        <end position="38"/>
    </location>
</feature>
<dbReference type="InterPro" id="IPR001287">
    <property type="entry name" value="NO2-reductase_Cu"/>
</dbReference>
<feature type="transmembrane region" description="Helical" evidence="12">
    <location>
        <begin position="183"/>
        <end position="202"/>
    </location>
</feature>
<dbReference type="PANTHER" id="PTHR11709">
    <property type="entry name" value="MULTI-COPPER OXIDASE"/>
    <property type="match status" value="1"/>
</dbReference>
<feature type="transmembrane region" description="Helical" evidence="12">
    <location>
        <begin position="435"/>
        <end position="455"/>
    </location>
</feature>
<feature type="domain" description="EfeO-type cupredoxin-like" evidence="14">
    <location>
        <begin position="472"/>
        <end position="537"/>
    </location>
</feature>
<dbReference type="InterPro" id="IPR011707">
    <property type="entry name" value="Cu-oxidase-like_N"/>
</dbReference>
<evidence type="ECO:0000313" key="15">
    <source>
        <dbReference type="EMBL" id="MFH8249169.1"/>
    </source>
</evidence>
<sequence length="879" mass="90756">MDAAPPRRPALSRRDWYLLTNSVVLAWIVLALVAVGVHRFVDQPLWLLVHVPLLGAATAAILIWSQHFADTLLRRAAPGGRVGLGARLALHTAGAALVVVGMLTGAITLVAVGGGIVAIAVVAHAIVLGTQTHTALPARFAPLVQYYIAACGVFFAGIAVGVVTATRPDLADRLVTAHLVLNAYGWIGLTVLGTLVLLWPTVLHARMPKTADAAARHALPVLVAGLLIAAAGPIADLRLLVAVGMAVWLAGAVRLGVDGWREARAMPPASFAGWSLAAGFCWVVVAAVVLAIQAAGAPDWATLRSGYLVMLGPLVVGFAVQIVTGALSYLLPVVALGSPAAAKAGAHVLDRGAAFRVIAFNGAIALSLVPLPSLARVLLSFVAVGTVVAFVGLAVRAIVVGRRVRRSEGDSPGRWGRVSIGMPLATPPEPRRPRVVATLSAAGILVLCVGTGIAVDPAAAGISTVAASQDVVATGATTEVTVRVQAMHFDPAVIEVPYGDRLVVTFENTGSDVHDLTFANGVRTQRLAPGASETIDVGLVGADFEGWCSIAGHRQMGMALTVHAVGAPSGDTADHAGMAAGAGAASGSAAADVDLQRAPADDFEAWPAALAPATDEAVHRVTLHVEEVVTDVAPGVSQTRWTFGGTAPGPVLRGKVGDRFEITLVNDGSIGHSIDFHAGSLAPDGPMRTIQPGQTLTYAFTATRAGIWMYHCSTMPMSMHIANGMYGAVIIDPPDLAPADREYVLVQGELYLGPPGAPADAAKIAAGTPDLVAFNGYADQYVHRPLDATAGQRVRVWVLDAGPDGPSSFHIVGGQFDTVYLEGAYTLRPDDPGGSQALALQPAQGGFAELVFPEPGDYPFVTHRMSDAEKGARGVFHVG</sequence>
<feature type="transmembrane region" description="Helical" evidence="12">
    <location>
        <begin position="214"/>
        <end position="231"/>
    </location>
</feature>
<gene>
    <name evidence="15" type="ORF">ACH3VR_02220</name>
</gene>
<dbReference type="Pfam" id="PF13473">
    <property type="entry name" value="Cupredoxin_1"/>
    <property type="match status" value="1"/>
</dbReference>
<evidence type="ECO:0000256" key="3">
    <source>
        <dbReference type="ARBA" id="ARBA00010609"/>
    </source>
</evidence>
<evidence type="ECO:0000313" key="16">
    <source>
        <dbReference type="Proteomes" id="UP001610861"/>
    </source>
</evidence>
<dbReference type="Gene3D" id="2.60.40.420">
    <property type="entry name" value="Cupredoxins - blue copper proteins"/>
    <property type="match status" value="3"/>
</dbReference>
<feature type="domain" description="Plastocyanin-like" evidence="13">
    <location>
        <begin position="630"/>
        <end position="734"/>
    </location>
</feature>
<feature type="transmembrane region" description="Helical" evidence="12">
    <location>
        <begin position="307"/>
        <end position="332"/>
    </location>
</feature>
<keyword evidence="12" id="KW-0812">Transmembrane</keyword>
<comment type="cofactor">
    <cofactor evidence="1">
        <name>Cu(+)</name>
        <dbReference type="ChEBI" id="CHEBI:49552"/>
    </cofactor>
</comment>
<evidence type="ECO:0000259" key="14">
    <source>
        <dbReference type="Pfam" id="PF13473"/>
    </source>
</evidence>
<protein>
    <recommendedName>
        <fullName evidence="6">Copper-containing nitrite reductase</fullName>
        <ecNumber evidence="5">1.7.2.1</ecNumber>
    </recommendedName>
</protein>
<feature type="transmembrane region" description="Helical" evidence="12">
    <location>
        <begin position="109"/>
        <end position="128"/>
    </location>
</feature>
<dbReference type="InterPro" id="IPR045087">
    <property type="entry name" value="Cu-oxidase_fam"/>
</dbReference>
<dbReference type="InterPro" id="IPR028096">
    <property type="entry name" value="EfeO_Cupredoxin"/>
</dbReference>
<keyword evidence="8" id="KW-0677">Repeat</keyword>
<dbReference type="PRINTS" id="PR00695">
    <property type="entry name" value="CUNO2RDTASE"/>
</dbReference>
<proteinExistence type="inferred from homology"/>
<comment type="cofactor">
    <cofactor evidence="2">
        <name>Cu(2+)</name>
        <dbReference type="ChEBI" id="CHEBI:29036"/>
    </cofactor>
</comment>
<evidence type="ECO:0000259" key="13">
    <source>
        <dbReference type="Pfam" id="PF07732"/>
    </source>
</evidence>